<dbReference type="Pfam" id="PF01636">
    <property type="entry name" value="APH"/>
    <property type="match status" value="1"/>
</dbReference>
<keyword evidence="3" id="KW-1185">Reference proteome</keyword>
<dbReference type="GO" id="GO:0004672">
    <property type="term" value="F:protein kinase activity"/>
    <property type="evidence" value="ECO:0007669"/>
    <property type="project" value="InterPro"/>
</dbReference>
<dbReference type="InterPro" id="IPR002575">
    <property type="entry name" value="Aminoglycoside_PTrfase"/>
</dbReference>
<dbReference type="PANTHER" id="PTHR21310:SF15">
    <property type="entry name" value="AMINOGLYCOSIDE PHOSPHOTRANSFERASE DOMAIN-CONTAINING PROTEIN"/>
    <property type="match status" value="1"/>
</dbReference>
<evidence type="ECO:0000259" key="1">
    <source>
        <dbReference type="PROSITE" id="PS50011"/>
    </source>
</evidence>
<comment type="caution">
    <text evidence="2">The sequence shown here is derived from an EMBL/GenBank/DDBJ whole genome shotgun (WGS) entry which is preliminary data.</text>
</comment>
<dbReference type="AlphaFoldDB" id="A0A815ZM69"/>
<name>A0A815ZM69_ADIRI</name>
<dbReference type="Gene3D" id="3.30.200.20">
    <property type="entry name" value="Phosphorylase Kinase, domain 1"/>
    <property type="match status" value="1"/>
</dbReference>
<proteinExistence type="predicted"/>
<evidence type="ECO:0000313" key="3">
    <source>
        <dbReference type="Proteomes" id="UP000663828"/>
    </source>
</evidence>
<protein>
    <recommendedName>
        <fullName evidence="1">Protein kinase domain-containing protein</fullName>
    </recommendedName>
</protein>
<dbReference type="PROSITE" id="PS50011">
    <property type="entry name" value="PROTEIN_KINASE_DOM"/>
    <property type="match status" value="1"/>
</dbReference>
<dbReference type="InterPro" id="IPR011009">
    <property type="entry name" value="Kinase-like_dom_sf"/>
</dbReference>
<organism evidence="2 3">
    <name type="scientific">Adineta ricciae</name>
    <name type="common">Rotifer</name>
    <dbReference type="NCBI Taxonomy" id="249248"/>
    <lineage>
        <taxon>Eukaryota</taxon>
        <taxon>Metazoa</taxon>
        <taxon>Spiralia</taxon>
        <taxon>Gnathifera</taxon>
        <taxon>Rotifera</taxon>
        <taxon>Eurotatoria</taxon>
        <taxon>Bdelloidea</taxon>
        <taxon>Adinetida</taxon>
        <taxon>Adinetidae</taxon>
        <taxon>Adineta</taxon>
    </lineage>
</organism>
<dbReference type="InterPro" id="IPR051678">
    <property type="entry name" value="AGP_Transferase"/>
</dbReference>
<dbReference type="Gene3D" id="3.90.1200.10">
    <property type="match status" value="1"/>
</dbReference>
<dbReference type="SUPFAM" id="SSF56112">
    <property type="entry name" value="Protein kinase-like (PK-like)"/>
    <property type="match status" value="1"/>
</dbReference>
<accession>A0A815ZM69</accession>
<reference evidence="2" key="1">
    <citation type="submission" date="2021-02" db="EMBL/GenBank/DDBJ databases">
        <authorList>
            <person name="Nowell W R."/>
        </authorList>
    </citation>
    <scope>NUCLEOTIDE SEQUENCE</scope>
</reference>
<dbReference type="InterPro" id="IPR000719">
    <property type="entry name" value="Prot_kinase_dom"/>
</dbReference>
<dbReference type="Proteomes" id="UP000663828">
    <property type="component" value="Unassembled WGS sequence"/>
</dbReference>
<feature type="domain" description="Protein kinase" evidence="1">
    <location>
        <begin position="42"/>
        <end position="385"/>
    </location>
</feature>
<gene>
    <name evidence="2" type="ORF">XAT740_LOCUS45851</name>
</gene>
<dbReference type="EMBL" id="CAJNOR010006057">
    <property type="protein sequence ID" value="CAF1584235.1"/>
    <property type="molecule type" value="Genomic_DNA"/>
</dbReference>
<evidence type="ECO:0000313" key="2">
    <source>
        <dbReference type="EMBL" id="CAF1584235.1"/>
    </source>
</evidence>
<sequence>MEFLVHPTYSEQCEEVKLIFSKVTKENLDKLLQRLDLHCVSFERLNTSGQINFIFLLETQSKSFESQELILKISNPHRYWRKFRTRNEVFTMKYVLQHTTIPVPKILDYSDDSTRSILSAEYILMEKLPGNTLEVSMKNMSEEALFKTALEVIDYIKQLRQIKLSGENQIGSFSTEEMSLGGIVDDSPMLGPFSTVKEYIIENLHWAIKRIQTDEFLFELTKHVLSPLETVVEYIERDPNVINENIPFRFTHTDLNPSNILVNEHDGHVLGILDWERAAMTFSNNDLEFTPAWFEDDDDERKKRLQDLLEQEKSYTTLMEDKIHTKELNWYLEIMFSAVYATFYSSTWFKNEEEVTEHIQCYVQKTEEAISSFNKDYFVKNMVQL</sequence>
<dbReference type="PANTHER" id="PTHR21310">
    <property type="entry name" value="AMINOGLYCOSIDE PHOSPHOTRANSFERASE-RELATED-RELATED"/>
    <property type="match status" value="1"/>
</dbReference>
<dbReference type="GO" id="GO:0005524">
    <property type="term" value="F:ATP binding"/>
    <property type="evidence" value="ECO:0007669"/>
    <property type="project" value="InterPro"/>
</dbReference>